<gene>
    <name evidence="1" type="ORF">ONZ43_g5642</name>
</gene>
<evidence type="ECO:0000313" key="2">
    <source>
        <dbReference type="Proteomes" id="UP001153334"/>
    </source>
</evidence>
<proteinExistence type="predicted"/>
<comment type="caution">
    <text evidence="1">The sequence shown here is derived from an EMBL/GenBank/DDBJ whole genome shotgun (WGS) entry which is preliminary data.</text>
</comment>
<dbReference type="Proteomes" id="UP001153334">
    <property type="component" value="Unassembled WGS sequence"/>
</dbReference>
<accession>A0ACC2I852</accession>
<protein>
    <submittedName>
        <fullName evidence="1">Uncharacterized protein</fullName>
    </submittedName>
</protein>
<sequence>MGLPSIQKALVVVGKQEAGVVTDRPLPALRDHHLLVKVVSVALNVADWRHIDFYSSPGALLGFDYSGIVEETGKDVTRFAKGDRVCGLAHGGNARQNEEGAFAEYIIVIDHAQIHIPKNLSFQEAATLGVGLNTAGLSLYQYLKLKTPSEPVSELVSVLVYGGSTATGSLAIQLAKLSGYHVVTTCSPHNFEFVRGLGADWVCDYRDPGAGTEIRKLTGDKLKIVFDTISTELTAKFCAEAISSEGGAYASLLPIEVPRSNVTSKLILGYTVFGQDFELGGHPFAAVPEDKDFATCFFPLVGEYLERGKLKVHPPSVREGGLEGILQGLDLLRNGQISAQKLVYNVSEDC</sequence>
<evidence type="ECO:0000313" key="1">
    <source>
        <dbReference type="EMBL" id="KAJ8111359.1"/>
    </source>
</evidence>
<reference evidence="1" key="1">
    <citation type="submission" date="2022-11" db="EMBL/GenBank/DDBJ databases">
        <title>Genome Sequence of Nemania bipapillata.</title>
        <authorList>
            <person name="Buettner E."/>
        </authorList>
    </citation>
    <scope>NUCLEOTIDE SEQUENCE</scope>
    <source>
        <strain evidence="1">CP14</strain>
    </source>
</reference>
<keyword evidence="2" id="KW-1185">Reference proteome</keyword>
<organism evidence="1 2">
    <name type="scientific">Nemania bipapillata</name>
    <dbReference type="NCBI Taxonomy" id="110536"/>
    <lineage>
        <taxon>Eukaryota</taxon>
        <taxon>Fungi</taxon>
        <taxon>Dikarya</taxon>
        <taxon>Ascomycota</taxon>
        <taxon>Pezizomycotina</taxon>
        <taxon>Sordariomycetes</taxon>
        <taxon>Xylariomycetidae</taxon>
        <taxon>Xylariales</taxon>
        <taxon>Xylariaceae</taxon>
        <taxon>Nemania</taxon>
    </lineage>
</organism>
<dbReference type="EMBL" id="JAPESX010001800">
    <property type="protein sequence ID" value="KAJ8111359.1"/>
    <property type="molecule type" value="Genomic_DNA"/>
</dbReference>
<name>A0ACC2I852_9PEZI</name>